<reference evidence="2 3" key="2">
    <citation type="submission" date="2018-11" db="EMBL/GenBank/DDBJ databases">
        <authorList>
            <consortium name="Pathogen Informatics"/>
        </authorList>
    </citation>
    <scope>NUCLEOTIDE SEQUENCE [LARGE SCALE GENOMIC DNA]</scope>
</reference>
<dbReference type="EMBL" id="UZAM01007392">
    <property type="protein sequence ID" value="VDO98834.1"/>
    <property type="molecule type" value="Genomic_DNA"/>
</dbReference>
<feature type="chain" id="PRO_5043140016" evidence="1">
    <location>
        <begin position="28"/>
        <end position="73"/>
    </location>
</feature>
<proteinExistence type="predicted"/>
<dbReference type="WBParaSite" id="SBAD_0000290001-mRNA-1">
    <property type="protein sequence ID" value="SBAD_0000290001-mRNA-1"/>
    <property type="gene ID" value="SBAD_0000290001"/>
</dbReference>
<dbReference type="AlphaFoldDB" id="A0A183IGM3"/>
<gene>
    <name evidence="2" type="ORF">SBAD_LOCUS2768</name>
</gene>
<sequence>MNRRHKQAFLAFVVFFVVAYLCSPVEGQHYRSRARAPIFGKYGGPWSGGPLSNPLSDAMSSLGAEIAVGHLMG</sequence>
<evidence type="ECO:0000313" key="3">
    <source>
        <dbReference type="Proteomes" id="UP000270296"/>
    </source>
</evidence>
<accession>A0A183IGM3</accession>
<feature type="signal peptide" evidence="1">
    <location>
        <begin position="1"/>
        <end position="27"/>
    </location>
</feature>
<keyword evidence="1" id="KW-0732">Signal</keyword>
<protein>
    <submittedName>
        <fullName evidence="4">Secreted protein</fullName>
    </submittedName>
</protein>
<keyword evidence="3" id="KW-1185">Reference proteome</keyword>
<organism evidence="4">
    <name type="scientific">Soboliphyme baturini</name>
    <dbReference type="NCBI Taxonomy" id="241478"/>
    <lineage>
        <taxon>Eukaryota</taxon>
        <taxon>Metazoa</taxon>
        <taxon>Ecdysozoa</taxon>
        <taxon>Nematoda</taxon>
        <taxon>Enoplea</taxon>
        <taxon>Dorylaimia</taxon>
        <taxon>Dioctophymatida</taxon>
        <taxon>Dioctophymatoidea</taxon>
        <taxon>Soboliphymatidae</taxon>
        <taxon>Soboliphyme</taxon>
    </lineage>
</organism>
<dbReference type="Proteomes" id="UP000270296">
    <property type="component" value="Unassembled WGS sequence"/>
</dbReference>
<evidence type="ECO:0000313" key="4">
    <source>
        <dbReference type="WBParaSite" id="SBAD_0000290001-mRNA-1"/>
    </source>
</evidence>
<name>A0A183IGM3_9BILA</name>
<reference evidence="4" key="1">
    <citation type="submission" date="2016-06" db="UniProtKB">
        <authorList>
            <consortium name="WormBaseParasite"/>
        </authorList>
    </citation>
    <scope>IDENTIFICATION</scope>
</reference>
<evidence type="ECO:0000256" key="1">
    <source>
        <dbReference type="SAM" id="SignalP"/>
    </source>
</evidence>
<evidence type="ECO:0000313" key="2">
    <source>
        <dbReference type="EMBL" id="VDO98834.1"/>
    </source>
</evidence>